<evidence type="ECO:0000313" key="5">
    <source>
        <dbReference type="Proteomes" id="UP001652640"/>
    </source>
</evidence>
<dbReference type="PANTHER" id="PTHR16675">
    <property type="entry name" value="MHC CLASS I-RELATED"/>
    <property type="match status" value="1"/>
</dbReference>
<dbReference type="Pfam" id="PF07654">
    <property type="entry name" value="C1-set"/>
    <property type="match status" value="1"/>
</dbReference>
<dbReference type="Gene3D" id="2.60.40.10">
    <property type="entry name" value="Immunoglobulins"/>
    <property type="match status" value="1"/>
</dbReference>
<dbReference type="InterPro" id="IPR011161">
    <property type="entry name" value="MHC_I-like_Ag-recog"/>
</dbReference>
<evidence type="ECO:0000259" key="4">
    <source>
        <dbReference type="PROSITE" id="PS50835"/>
    </source>
</evidence>
<dbReference type="SUPFAM" id="SSF48726">
    <property type="entry name" value="Immunoglobulin"/>
    <property type="match status" value="1"/>
</dbReference>
<feature type="domain" description="Ig-like" evidence="4">
    <location>
        <begin position="213"/>
        <end position="301"/>
    </location>
</feature>
<dbReference type="Gene3D" id="3.30.500.10">
    <property type="entry name" value="MHC class I-like antigen recognition-like"/>
    <property type="match status" value="1"/>
</dbReference>
<keyword evidence="3" id="KW-0812">Transmembrane</keyword>
<keyword evidence="5" id="KW-1185">Reference proteome</keyword>
<feature type="transmembrane region" description="Helical" evidence="3">
    <location>
        <begin position="314"/>
        <end position="341"/>
    </location>
</feature>
<protein>
    <submittedName>
        <fullName evidence="6">MHC class I polypeptide-related sequence B-like isoform X1</fullName>
    </submittedName>
</protein>
<dbReference type="PROSITE" id="PS50835">
    <property type="entry name" value="IG_LIKE"/>
    <property type="match status" value="1"/>
</dbReference>
<gene>
    <name evidence="6" type="primary">LOC110123260</name>
</gene>
<proteinExistence type="predicted"/>
<accession>A0ABM4HBG1</accession>
<dbReference type="GeneID" id="110123260"/>
<keyword evidence="1" id="KW-0325">Glycoprotein</keyword>
<evidence type="ECO:0000256" key="2">
    <source>
        <dbReference type="SAM" id="Coils"/>
    </source>
</evidence>
<dbReference type="InterPro" id="IPR011162">
    <property type="entry name" value="MHC_I/II-like_Ag-recog"/>
</dbReference>
<dbReference type="InterPro" id="IPR003597">
    <property type="entry name" value="Ig_C1-set"/>
</dbReference>
<dbReference type="Proteomes" id="UP001652640">
    <property type="component" value="Chromosome 27"/>
</dbReference>
<dbReference type="InterPro" id="IPR013783">
    <property type="entry name" value="Ig-like_fold"/>
</dbReference>
<dbReference type="InterPro" id="IPR007110">
    <property type="entry name" value="Ig-like_dom"/>
</dbReference>
<reference evidence="5" key="1">
    <citation type="journal article" date="2022" name="J. Hered.">
        <title>A De Novo Chromosome-Level Genome Assembly of the White-Tailed Deer, Odocoileus Virginianus.</title>
        <authorList>
            <person name="London E.W."/>
            <person name="Roca A.L."/>
            <person name="Novakofski J.E."/>
            <person name="Mateus-Pinilla N.E."/>
        </authorList>
    </citation>
    <scope>NUCLEOTIDE SEQUENCE [LARGE SCALE GENOMIC DNA]</scope>
</reference>
<dbReference type="SMART" id="SM00407">
    <property type="entry name" value="IGc1"/>
    <property type="match status" value="1"/>
</dbReference>
<dbReference type="PANTHER" id="PTHR16675:SF154">
    <property type="entry name" value="MHC CLASS I POLYPEPTIDE-RELATED SEQUENCE A-RELATED"/>
    <property type="match status" value="1"/>
</dbReference>
<dbReference type="SUPFAM" id="SSF54452">
    <property type="entry name" value="MHC antigen-recognition domain"/>
    <property type="match status" value="1"/>
</dbReference>
<dbReference type="Pfam" id="PF00129">
    <property type="entry name" value="MHC_I"/>
    <property type="match status" value="1"/>
</dbReference>
<evidence type="ECO:0000256" key="1">
    <source>
        <dbReference type="ARBA" id="ARBA00023180"/>
    </source>
</evidence>
<dbReference type="InterPro" id="IPR036179">
    <property type="entry name" value="Ig-like_dom_sf"/>
</dbReference>
<dbReference type="InterPro" id="IPR037055">
    <property type="entry name" value="MHC_I-like_Ag-recog_sf"/>
</dbReference>
<keyword evidence="2" id="KW-0175">Coiled coil</keyword>
<dbReference type="InterPro" id="IPR050208">
    <property type="entry name" value="MHC_class-I_related"/>
</dbReference>
<dbReference type="RefSeq" id="XP_070312907.1">
    <property type="nucleotide sequence ID" value="XM_070456806.1"/>
</dbReference>
<keyword evidence="3" id="KW-0472">Membrane</keyword>
<reference evidence="6" key="2">
    <citation type="submission" date="2025-08" db="UniProtKB">
        <authorList>
            <consortium name="RefSeq"/>
        </authorList>
    </citation>
    <scope>IDENTIFICATION</scope>
    <source>
        <tissue evidence="6">Tongue muscle</tissue>
    </source>
</reference>
<keyword evidence="3" id="KW-1133">Transmembrane helix</keyword>
<name>A0ABM4HBG1_ODOVR</name>
<sequence length="448" mass="49670">MIWAMGLSLVWPFLAGAAFFVLLGTAAGSHSLSYNTTVLSWDGFVQSRFFAEGHLDGQAFLHFDDTKWRAEPQGWWAERLGAETWETESKDLNETCKELRTLLAEILSLQEEKRGLHSLQETVGCEIREDSRARGFRLLHFDGELLLSCYPEAHGCALPQSLARTLAMEMEKSWDTDGFLSKHYQAHVQGELCGRLRVYLESWTGFMERTVPPAVNVTRSQDSEGMVHLTCRAFGFFPRNISVAWFWDEEPMSRDALESGGILPDGNGTYYTWETIIIPQGEEQRVKCLVEHSGNHSTHLAPLGKTLVHQRSRWIIVSTALVALGALAVIAIIGFCIFCCTKRKTVSATGRPGPASKVQFQHPPLVSCSSLQVESESDHLQAPSNLESLCELPEDVSFIPSPGMAGTSQQVFCAVDSEFLPDQDAAQSSLRLLSHAQSLTCGTESINI</sequence>
<evidence type="ECO:0000313" key="6">
    <source>
        <dbReference type="RefSeq" id="XP_070312907.1"/>
    </source>
</evidence>
<feature type="coiled-coil region" evidence="2">
    <location>
        <begin position="82"/>
        <end position="112"/>
    </location>
</feature>
<organism evidence="5 6">
    <name type="scientific">Odocoileus virginianus</name>
    <name type="common">White-tailed deer</name>
    <dbReference type="NCBI Taxonomy" id="9874"/>
    <lineage>
        <taxon>Eukaryota</taxon>
        <taxon>Metazoa</taxon>
        <taxon>Chordata</taxon>
        <taxon>Craniata</taxon>
        <taxon>Vertebrata</taxon>
        <taxon>Euteleostomi</taxon>
        <taxon>Mammalia</taxon>
        <taxon>Eutheria</taxon>
        <taxon>Laurasiatheria</taxon>
        <taxon>Artiodactyla</taxon>
        <taxon>Ruminantia</taxon>
        <taxon>Pecora</taxon>
        <taxon>Cervidae</taxon>
        <taxon>Odocoileinae</taxon>
        <taxon>Odocoileus</taxon>
    </lineage>
</organism>
<evidence type="ECO:0000256" key="3">
    <source>
        <dbReference type="SAM" id="Phobius"/>
    </source>
</evidence>